<dbReference type="CDD" id="cd19531">
    <property type="entry name" value="LCL_NRPS-like"/>
    <property type="match status" value="1"/>
</dbReference>
<comment type="caution">
    <text evidence="9">The sequence shown here is derived from an EMBL/GenBank/DDBJ whole genome shotgun (WGS) entry which is preliminary data.</text>
</comment>
<dbReference type="GO" id="GO:0072330">
    <property type="term" value="P:monocarboxylic acid biosynthetic process"/>
    <property type="evidence" value="ECO:0007669"/>
    <property type="project" value="UniProtKB-ARBA"/>
</dbReference>
<dbReference type="SUPFAM" id="SSF56801">
    <property type="entry name" value="Acetyl-CoA synthetase-like"/>
    <property type="match status" value="2"/>
</dbReference>
<dbReference type="RefSeq" id="WP_170146210.1">
    <property type="nucleotide sequence ID" value="NZ_CBCSGC010000085.1"/>
</dbReference>
<dbReference type="PROSITE" id="PS00455">
    <property type="entry name" value="AMP_BINDING"/>
    <property type="match status" value="2"/>
</dbReference>
<dbReference type="GO" id="GO:0006631">
    <property type="term" value="P:fatty acid metabolic process"/>
    <property type="evidence" value="ECO:0007669"/>
    <property type="project" value="UniProtKB-KW"/>
</dbReference>
<dbReference type="GO" id="GO:0043041">
    <property type="term" value="P:amino acid activation for nonribosomal peptide biosynthetic process"/>
    <property type="evidence" value="ECO:0007669"/>
    <property type="project" value="TreeGrafter"/>
</dbReference>
<comment type="similarity">
    <text evidence="2">Belongs to the ATP-dependent AMP-binding enzyme family.</text>
</comment>
<dbReference type="FunFam" id="3.30.300.30:FF:000010">
    <property type="entry name" value="Enterobactin synthetase component F"/>
    <property type="match status" value="1"/>
</dbReference>
<dbReference type="SUPFAM" id="SSF52777">
    <property type="entry name" value="CoA-dependent acyltransferases"/>
    <property type="match status" value="2"/>
</dbReference>
<proteinExistence type="inferred from homology"/>
<dbReference type="InterPro" id="IPR000873">
    <property type="entry name" value="AMP-dep_synth/lig_dom"/>
</dbReference>
<dbReference type="FunFam" id="3.40.50.12780:FF:000013">
    <property type="entry name" value="Long-chain-fatty-acid--AMP ligase FadD32"/>
    <property type="match status" value="1"/>
</dbReference>
<gene>
    <name evidence="9" type="ORF">AX018_101285</name>
</gene>
<dbReference type="Gene3D" id="3.30.300.30">
    <property type="match status" value="2"/>
</dbReference>
<evidence type="ECO:0000313" key="9">
    <source>
        <dbReference type="EMBL" id="RAR84272.1"/>
    </source>
</evidence>
<evidence type="ECO:0000313" key="10">
    <source>
        <dbReference type="Proteomes" id="UP000248856"/>
    </source>
</evidence>
<keyword evidence="10" id="KW-1185">Reference proteome</keyword>
<keyword evidence="5" id="KW-0276">Fatty acid metabolism</keyword>
<dbReference type="Pfam" id="PF00501">
    <property type="entry name" value="AMP-binding"/>
    <property type="match status" value="2"/>
</dbReference>
<dbReference type="Proteomes" id="UP000248856">
    <property type="component" value="Unassembled WGS sequence"/>
</dbReference>
<dbReference type="InterPro" id="IPR045851">
    <property type="entry name" value="AMP-bd_C_sf"/>
</dbReference>
<dbReference type="GO" id="GO:0071766">
    <property type="term" value="P:Actinobacterium-type cell wall biogenesis"/>
    <property type="evidence" value="ECO:0007669"/>
    <property type="project" value="UniProtKB-ARBA"/>
</dbReference>
<dbReference type="Pfam" id="PF13193">
    <property type="entry name" value="AMP-binding_C"/>
    <property type="match status" value="1"/>
</dbReference>
<dbReference type="InterPro" id="IPR001242">
    <property type="entry name" value="Condensation_dom"/>
</dbReference>
<dbReference type="InterPro" id="IPR020806">
    <property type="entry name" value="PKS_PP-bd"/>
</dbReference>
<evidence type="ECO:0000256" key="1">
    <source>
        <dbReference type="ARBA" id="ARBA00001957"/>
    </source>
</evidence>
<dbReference type="InterPro" id="IPR023213">
    <property type="entry name" value="CAT-like_dom_sf"/>
</dbReference>
<comment type="cofactor">
    <cofactor evidence="1">
        <name>pantetheine 4'-phosphate</name>
        <dbReference type="ChEBI" id="CHEBI:47942"/>
    </cofactor>
</comment>
<feature type="domain" description="Carrier" evidence="8">
    <location>
        <begin position="596"/>
        <end position="671"/>
    </location>
</feature>
<organism evidence="9 10">
    <name type="scientific">Paracidovorax anthurii</name>
    <dbReference type="NCBI Taxonomy" id="78229"/>
    <lineage>
        <taxon>Bacteria</taxon>
        <taxon>Pseudomonadati</taxon>
        <taxon>Pseudomonadota</taxon>
        <taxon>Betaproteobacteria</taxon>
        <taxon>Burkholderiales</taxon>
        <taxon>Comamonadaceae</taxon>
        <taxon>Paracidovorax</taxon>
    </lineage>
</organism>
<dbReference type="PROSITE" id="PS50075">
    <property type="entry name" value="CARRIER"/>
    <property type="match status" value="2"/>
</dbReference>
<dbReference type="GO" id="GO:0009239">
    <property type="term" value="P:enterobactin biosynthetic process"/>
    <property type="evidence" value="ECO:0007669"/>
    <property type="project" value="TreeGrafter"/>
</dbReference>
<dbReference type="GO" id="GO:0005829">
    <property type="term" value="C:cytosol"/>
    <property type="evidence" value="ECO:0007669"/>
    <property type="project" value="TreeGrafter"/>
</dbReference>
<dbReference type="InterPro" id="IPR009081">
    <property type="entry name" value="PP-bd_ACP"/>
</dbReference>
<sequence length="1774" mass="193245">MQSISLPDAAPASPSVLPRNFVEHLQALAAQRPDVPWLTVVDEVQGQRREITLTYGEFEQRVRSLAAKLQSRFAVGARALVLLDNDEHYAVSMLACFYSGVIAVPVFPPESQRPQHLARLQGIRRDSGAECVLTASAWTSLCRAAFDGLETIAVDALDEALAQSWRPFDPAAQDIAFLQYTSGSTGNPKGVMVTHGNLMANERCIQAGMGLGAEDRFVSWAPLYHDMGLIGGLLQPLYSGASLVLMSPRYFLERPVRWLEQVSRHRATVSGGPDFAYRLCLERISEAQLAALDLSHWRVAYSGAEPVRADTMADFARHVAPAGFDAGAVYACYGLAEATLYVTGGGRGQGLWARGFSADALAVGAATADGQGPLLVGCGKAAADHAVAVMDVQSLVPVEPGSIGEIWASGPSIAAGYWGREAETAQTFVEHDGRRWLRTGDLGFVLEDQLVVTGRLKDLIILRGHNVYPQDVERAIEAEVEAVRKGRVAVFPVQGVQSEGIGAAVEVSRGMQKLVPPEKLVEVLSAAVSEAVGEPLSVVLLLEPGTLPKTTSGKLQRSACRAAWKDRTPDAYAIYEWGDFVRGGPQRMPSQAADLTPLEQILSDLWRNVLRLDAARPLDPDAHFFVLGGNSLAATQAAARIGQQWGIAFTPRDIFEHPRLRHCAEAVQRAQAQGAGGHAASPSAPPLERLPDALRQGPLALSHAQARQWFLWKMDPNQAAYHVGVALRLSGPLESDALRAALDDVARRHESLRTCFGEGPDGAPFQQISDAPWPALEVIDLEAVPAARRESLLNETLQRLQSEPFDLLRGHPWRVLLVRMDTDRHVLAVVMHHILSDGASLQVWALEWIEAYAARSQGLTVQEGAPAVQVVDYAAWARSRLDAGEGARQLAWWRDLLGERPVACELRTDHPRAARAAYTASRHAFDLPRPLIQKLQALRHRLGATSFMVLLAALHMLLHRYTGQASVRVGAAIAHRGRPECDRLIGLLVNTLVLPANVDGRASLEAVLQQARETVLGAHAHQDLPFDQLVDALRPERSASLSPLFQVMLNHLVDDTRAVQALPGLTVEAEPLQGPQAQFELVLEAREREDGAISLTWVYARELFEPDTIERLAAHYLAVLEALAHAPGQAVGAVELLSHRERERLEAWGRNVLRESAHRPVHQSFEAHAARQPQAVALLFGEQALTYAELNRRANRLAHQLRHQGLHPHAVVGLCMHRSVEMIVAMLAVMKAGAAYLPLDPDYPADRLAYTARHSGLVMLLTHGAASHAVPRQDGLRVVDVDAIANGQEPQEVVGNPDIPVHGDQLAYVIYTSGSTGRPKGVAVRHAALHTCMAWMQSTYGLASTDTVLHKAPFGFDVSCWEIFWPLTAGARLVVAPPGAHRDPEQLVGLIERHQITTLNFVPSMLQAFLDHPGIESRTRLRHIICGGEAMPEALQREALRRLPGATLQNLYGPTETTIHVTRWTCLDRGGPVPIGQPISETEAWVLDTGLNPTPQGVAGELYIGGALLARGYLGQPGLTAERFVAHPHAAGQRLYRTGDWVRWNAEGQLEYFGRIDHQVKLRGLRIELGEIESRLRSEAGVRDAVAVVRGQAGEEVLVAYVAGDADATRLREALVRQLPDYMVPRAITLLEALPLNANGKVDRAALPEPDGIAATRVHRAPEGATAQKLAALWSELLGVEPVGMNDNFFDLGGHSLLLIRAHRMLQERWGWTLPLVDLFQHPTVETLASHIDRQSAHGAQAADTSAAKAADDRALRQRAALLQRRALTQGIQG</sequence>
<dbReference type="SMART" id="SM00823">
    <property type="entry name" value="PKS_PP"/>
    <property type="match status" value="2"/>
</dbReference>
<dbReference type="GO" id="GO:0031177">
    <property type="term" value="F:phosphopantetheine binding"/>
    <property type="evidence" value="ECO:0007669"/>
    <property type="project" value="InterPro"/>
</dbReference>
<keyword evidence="6" id="KW-0443">Lipid metabolism</keyword>
<evidence type="ECO:0000256" key="6">
    <source>
        <dbReference type="ARBA" id="ARBA00023098"/>
    </source>
</evidence>
<dbReference type="CDD" id="cd05931">
    <property type="entry name" value="FAAL"/>
    <property type="match status" value="1"/>
</dbReference>
<dbReference type="Gene3D" id="3.40.50.980">
    <property type="match status" value="2"/>
</dbReference>
<dbReference type="InterPro" id="IPR020845">
    <property type="entry name" value="AMP-binding_CS"/>
</dbReference>
<evidence type="ECO:0000256" key="2">
    <source>
        <dbReference type="ARBA" id="ARBA00006432"/>
    </source>
</evidence>
<dbReference type="Gene3D" id="3.40.50.12780">
    <property type="entry name" value="N-terminal domain of ligase-like"/>
    <property type="match status" value="1"/>
</dbReference>
<dbReference type="InterPro" id="IPR025110">
    <property type="entry name" value="AMP-bd_C"/>
</dbReference>
<reference evidence="9 10" key="1">
    <citation type="submission" date="2018-06" db="EMBL/GenBank/DDBJ databases">
        <title>Genomic Encyclopedia of Archaeal and Bacterial Type Strains, Phase II (KMG-II): from individual species to whole genera.</title>
        <authorList>
            <person name="Goeker M."/>
        </authorList>
    </citation>
    <scope>NUCLEOTIDE SEQUENCE [LARGE SCALE GENOMIC DNA]</scope>
    <source>
        <strain evidence="9 10">CFPB 3232</strain>
    </source>
</reference>
<dbReference type="InterPro" id="IPR010071">
    <property type="entry name" value="AA_adenyl_dom"/>
</dbReference>
<dbReference type="NCBIfam" id="TIGR01733">
    <property type="entry name" value="AA-adenyl-dom"/>
    <property type="match status" value="1"/>
</dbReference>
<dbReference type="GO" id="GO:0047527">
    <property type="term" value="F:2,3-dihydroxybenzoate-serine ligase activity"/>
    <property type="evidence" value="ECO:0007669"/>
    <property type="project" value="TreeGrafter"/>
</dbReference>
<dbReference type="PANTHER" id="PTHR45527:SF1">
    <property type="entry name" value="FATTY ACID SYNTHASE"/>
    <property type="match status" value="1"/>
</dbReference>
<dbReference type="InterPro" id="IPR040097">
    <property type="entry name" value="FAAL/FAAC"/>
</dbReference>
<accession>A0A328ZI79</accession>
<dbReference type="Pfam" id="PF00550">
    <property type="entry name" value="PP-binding"/>
    <property type="match status" value="2"/>
</dbReference>
<dbReference type="PANTHER" id="PTHR45527">
    <property type="entry name" value="NONRIBOSOMAL PEPTIDE SYNTHETASE"/>
    <property type="match status" value="1"/>
</dbReference>
<dbReference type="EMBL" id="QLTA01000012">
    <property type="protein sequence ID" value="RAR84272.1"/>
    <property type="molecule type" value="Genomic_DNA"/>
</dbReference>
<dbReference type="Gene3D" id="1.10.1200.10">
    <property type="entry name" value="ACP-like"/>
    <property type="match status" value="2"/>
</dbReference>
<dbReference type="FunFam" id="1.10.1200.10:FF:000016">
    <property type="entry name" value="Non-ribosomal peptide synthase"/>
    <property type="match status" value="1"/>
</dbReference>
<dbReference type="SUPFAM" id="SSF47336">
    <property type="entry name" value="ACP-like"/>
    <property type="match status" value="2"/>
</dbReference>
<dbReference type="GO" id="GO:0008610">
    <property type="term" value="P:lipid biosynthetic process"/>
    <property type="evidence" value="ECO:0007669"/>
    <property type="project" value="InterPro"/>
</dbReference>
<dbReference type="Gene3D" id="3.30.559.30">
    <property type="entry name" value="Nonribosomal peptide synthetase, condensation domain"/>
    <property type="match status" value="1"/>
</dbReference>
<dbReference type="GO" id="GO:0009366">
    <property type="term" value="C:enterobactin synthetase complex"/>
    <property type="evidence" value="ECO:0007669"/>
    <property type="project" value="TreeGrafter"/>
</dbReference>
<name>A0A328ZI79_9BURK</name>
<dbReference type="Pfam" id="PF00668">
    <property type="entry name" value="Condensation"/>
    <property type="match status" value="1"/>
</dbReference>
<evidence type="ECO:0000256" key="5">
    <source>
        <dbReference type="ARBA" id="ARBA00022832"/>
    </source>
</evidence>
<evidence type="ECO:0000256" key="4">
    <source>
        <dbReference type="ARBA" id="ARBA00022553"/>
    </source>
</evidence>
<feature type="compositionally biased region" description="Low complexity" evidence="7">
    <location>
        <begin position="670"/>
        <end position="682"/>
    </location>
</feature>
<dbReference type="FunFam" id="3.40.50.12780:FF:000012">
    <property type="entry name" value="Non-ribosomal peptide synthetase"/>
    <property type="match status" value="1"/>
</dbReference>
<protein>
    <submittedName>
        <fullName evidence="9">Amino acid adenylation domain-containing protein</fullName>
    </submittedName>
</protein>
<dbReference type="FunFam" id="3.40.50.980:FF:000001">
    <property type="entry name" value="Non-ribosomal peptide synthetase"/>
    <property type="match status" value="1"/>
</dbReference>
<dbReference type="FunFam" id="3.40.50.980:FF:000002">
    <property type="entry name" value="Enterobactin synthetase component F"/>
    <property type="match status" value="1"/>
</dbReference>
<feature type="domain" description="Carrier" evidence="8">
    <location>
        <begin position="1661"/>
        <end position="1736"/>
    </location>
</feature>
<keyword evidence="3" id="KW-0596">Phosphopantetheine</keyword>
<feature type="region of interest" description="Disordered" evidence="7">
    <location>
        <begin position="670"/>
        <end position="691"/>
    </location>
</feature>
<dbReference type="InterPro" id="IPR042099">
    <property type="entry name" value="ANL_N_sf"/>
</dbReference>
<evidence type="ECO:0000259" key="8">
    <source>
        <dbReference type="PROSITE" id="PS50075"/>
    </source>
</evidence>
<dbReference type="CDD" id="cd05930">
    <property type="entry name" value="A_NRPS"/>
    <property type="match status" value="1"/>
</dbReference>
<keyword evidence="4" id="KW-0597">Phosphoprotein</keyword>
<dbReference type="InterPro" id="IPR036736">
    <property type="entry name" value="ACP-like_sf"/>
</dbReference>
<dbReference type="FunFam" id="2.30.38.10:FF:000001">
    <property type="entry name" value="Non-ribosomal peptide synthetase PvdI"/>
    <property type="match status" value="1"/>
</dbReference>
<dbReference type="Gene3D" id="2.30.38.10">
    <property type="entry name" value="Luciferase, Domain 3"/>
    <property type="match status" value="1"/>
</dbReference>
<dbReference type="Gene3D" id="3.30.559.10">
    <property type="entry name" value="Chloramphenicol acetyltransferase-like domain"/>
    <property type="match status" value="1"/>
</dbReference>
<evidence type="ECO:0000256" key="7">
    <source>
        <dbReference type="SAM" id="MobiDB-lite"/>
    </source>
</evidence>
<evidence type="ECO:0000256" key="3">
    <source>
        <dbReference type="ARBA" id="ARBA00022450"/>
    </source>
</evidence>